<dbReference type="InterPro" id="IPR050855">
    <property type="entry name" value="NDM-1-like"/>
</dbReference>
<keyword evidence="3" id="KW-1185">Reference proteome</keyword>
<dbReference type="AlphaFoldDB" id="A0A1Q2CDP3"/>
<dbReference type="KEGG" id="tfl:RPIT_04960"/>
<proteinExistence type="predicted"/>
<evidence type="ECO:0000259" key="1">
    <source>
        <dbReference type="SMART" id="SM00849"/>
    </source>
</evidence>
<gene>
    <name evidence="2" type="ORF">RPIT_04960</name>
</gene>
<evidence type="ECO:0000313" key="2">
    <source>
        <dbReference type="EMBL" id="AQP44243.1"/>
    </source>
</evidence>
<dbReference type="InterPro" id="IPR001279">
    <property type="entry name" value="Metallo-B-lactamas"/>
</dbReference>
<evidence type="ECO:0000313" key="3">
    <source>
        <dbReference type="Proteomes" id="UP000188324"/>
    </source>
</evidence>
<dbReference type="SUPFAM" id="SSF56281">
    <property type="entry name" value="Metallo-hydrolase/oxidoreductase"/>
    <property type="match status" value="1"/>
</dbReference>
<dbReference type="SMART" id="SM00849">
    <property type="entry name" value="Lactamase_B"/>
    <property type="match status" value="1"/>
</dbReference>
<dbReference type="Proteomes" id="UP000188324">
    <property type="component" value="Chromosome"/>
</dbReference>
<dbReference type="PANTHER" id="PTHR42951">
    <property type="entry name" value="METALLO-BETA-LACTAMASE DOMAIN-CONTAINING"/>
    <property type="match status" value="1"/>
</dbReference>
<name>A0A1Q2CDP3_9ACTN</name>
<dbReference type="EMBL" id="CP019605">
    <property type="protein sequence ID" value="AQP44243.1"/>
    <property type="molecule type" value="Genomic_DNA"/>
</dbReference>
<organism evidence="2 3">
    <name type="scientific">Tessaracoccus flavus</name>
    <dbReference type="NCBI Taxonomy" id="1610493"/>
    <lineage>
        <taxon>Bacteria</taxon>
        <taxon>Bacillati</taxon>
        <taxon>Actinomycetota</taxon>
        <taxon>Actinomycetes</taxon>
        <taxon>Propionibacteriales</taxon>
        <taxon>Propionibacteriaceae</taxon>
        <taxon>Tessaracoccus</taxon>
    </lineage>
</organism>
<protein>
    <recommendedName>
        <fullName evidence="1">Metallo-beta-lactamase domain-containing protein</fullName>
    </recommendedName>
</protein>
<dbReference type="STRING" id="1610493.RPIT_04960"/>
<dbReference type="PANTHER" id="PTHR42951:SF4">
    <property type="entry name" value="ACYL-COENZYME A THIOESTERASE MBLAC2"/>
    <property type="match status" value="1"/>
</dbReference>
<sequence length="262" mass="27506">MTLNWTPVTARVLVAAVEPHRVNVGLIVGENEAMLIDSGNDAAQGAAILESAGAVAGVPVTRVALTHHHDDHVGGLAGMPGLEAIAHEHLDSDAITRRFSMALAVDLGGQRVELLHFGDAHTRSDVVVFVPGENVVFAGDLLEEGADPQVDESSSLSNWPTVLDGVLGATNDRTLFVPGHGAAMDRDVAFVQRAEIAMLYSQTEMLIQQGVSVEDAASATEWPFGAETLATALPKAYDELAARGITPKRQLPISALAPRSGT</sequence>
<accession>A0A1Q2CDP3</accession>
<reference evidence="2 3" key="1">
    <citation type="journal article" date="2016" name="Int. J. Syst. Evol. Microbiol.">
        <title>Tessaracoccus flavus sp. nov., isolated from the drainage system of a lindane-producing factory.</title>
        <authorList>
            <person name="Kumari R."/>
            <person name="Singh P."/>
            <person name="Schumann P."/>
            <person name="Lal R."/>
        </authorList>
    </citation>
    <scope>NUCLEOTIDE SEQUENCE [LARGE SCALE GENOMIC DNA]</scope>
    <source>
        <strain evidence="2 3">RP1T</strain>
    </source>
</reference>
<dbReference type="Pfam" id="PF00753">
    <property type="entry name" value="Lactamase_B"/>
    <property type="match status" value="2"/>
</dbReference>
<feature type="domain" description="Metallo-beta-lactamase" evidence="1">
    <location>
        <begin position="21"/>
        <end position="180"/>
    </location>
</feature>
<dbReference type="RefSeq" id="WP_162274498.1">
    <property type="nucleotide sequence ID" value="NZ_CP019605.1"/>
</dbReference>
<dbReference type="InterPro" id="IPR036866">
    <property type="entry name" value="RibonucZ/Hydroxyglut_hydro"/>
</dbReference>
<dbReference type="CDD" id="cd16282">
    <property type="entry name" value="metallo-hydrolase-like_MBL-fold"/>
    <property type="match status" value="1"/>
</dbReference>
<dbReference type="Gene3D" id="3.60.15.10">
    <property type="entry name" value="Ribonuclease Z/Hydroxyacylglutathione hydrolase-like"/>
    <property type="match status" value="1"/>
</dbReference>